<gene>
    <name evidence="2" type="ORF">M9Y10_039751</name>
</gene>
<dbReference type="EMBL" id="JAPFFF010000066">
    <property type="protein sequence ID" value="KAK8836408.1"/>
    <property type="molecule type" value="Genomic_DNA"/>
</dbReference>
<comment type="caution">
    <text evidence="2">The sequence shown here is derived from an EMBL/GenBank/DDBJ whole genome shotgun (WGS) entry which is preliminary data.</text>
</comment>
<evidence type="ECO:0000256" key="1">
    <source>
        <dbReference type="SAM" id="MobiDB-lite"/>
    </source>
</evidence>
<protein>
    <submittedName>
        <fullName evidence="2">Uncharacterized protein</fullName>
    </submittedName>
</protein>
<feature type="region of interest" description="Disordered" evidence="1">
    <location>
        <begin position="266"/>
        <end position="287"/>
    </location>
</feature>
<keyword evidence="3" id="KW-1185">Reference proteome</keyword>
<evidence type="ECO:0000313" key="2">
    <source>
        <dbReference type="EMBL" id="KAK8836408.1"/>
    </source>
</evidence>
<feature type="compositionally biased region" description="Pro residues" evidence="1">
    <location>
        <begin position="269"/>
        <end position="283"/>
    </location>
</feature>
<reference evidence="2 3" key="1">
    <citation type="submission" date="2024-04" db="EMBL/GenBank/DDBJ databases">
        <title>Tritrichomonas musculus Genome.</title>
        <authorList>
            <person name="Alves-Ferreira E."/>
            <person name="Grigg M."/>
            <person name="Lorenzi H."/>
            <person name="Galac M."/>
        </authorList>
    </citation>
    <scope>NUCLEOTIDE SEQUENCE [LARGE SCALE GENOMIC DNA]</scope>
    <source>
        <strain evidence="2 3">EAF2021</strain>
    </source>
</reference>
<dbReference type="Proteomes" id="UP001470230">
    <property type="component" value="Unassembled WGS sequence"/>
</dbReference>
<name>A0ABR2GR60_9EUKA</name>
<proteinExistence type="predicted"/>
<sequence length="431" mass="51590">MNYLYPNKENISTDQNLPIPIETVYFLEDGEQDITKPNRYYFNFPADWLTSNRGESIVGIRNINMLARRRKIEFDLSIRKYLRCVYNKLKKENPTKTKEEIISMMDEKYKGEITVHIISWLGTEHDFRKLFDDIKAQLRQRFDAYNKHVESEFKLAWDSALDVFRRHINIFKQYIFKNPLYANFWYVYDAYRLVFSSGEEYEKVKAEVLQFSEANKDKLTPRFHLEDIDRSINDVQMDGYYDYEKNTFVETLFSPLNAKLKAYIQSEPEPTPEPTPTPPPEPTCSPVEDEDDVFGSLYYTEFKINFVNTNTDENYNKDDFTDLMNIGYMPYQNHPDNYKDKWLERLDFYNVWDRQPCKIYSSIAEQSAHNYIGDSSVNFVPIKYYKLNSNDQQFWIEFYSGRHNSIPIMIPKNESFVMEMQFLPYSKLLYI</sequence>
<evidence type="ECO:0000313" key="3">
    <source>
        <dbReference type="Proteomes" id="UP001470230"/>
    </source>
</evidence>
<organism evidence="2 3">
    <name type="scientific">Tritrichomonas musculus</name>
    <dbReference type="NCBI Taxonomy" id="1915356"/>
    <lineage>
        <taxon>Eukaryota</taxon>
        <taxon>Metamonada</taxon>
        <taxon>Parabasalia</taxon>
        <taxon>Tritrichomonadida</taxon>
        <taxon>Tritrichomonadidae</taxon>
        <taxon>Tritrichomonas</taxon>
    </lineage>
</organism>
<accession>A0ABR2GR60</accession>